<proteinExistence type="predicted"/>
<dbReference type="EMBL" id="CAFBMW010000028">
    <property type="protein sequence ID" value="CAB4955779.1"/>
    <property type="molecule type" value="Genomic_DNA"/>
</dbReference>
<sequence length="294" mass="31930">MPRPELSTIRRRLELGRLLLGSVLELFVKAYGVAAALAVALSDAETAGGKASDAVRAVPSLAEELDQAQYVVDHREEIQAAVTYLNENTLPQEELQRTADESTATLDAIQTTYDEVAAARDVLEIDGITGTFDNVRDAIGHVGDAYDARPDLDSLERLAGVADQVGPLAEQVEVLLPVYYGGLATITDNFASDEIASTLLVMALAYGVAVVVGHAVGFWVRRGRPGLLAILLQALGARVFRRWYVDHLPWALTPPLYDAAREHLQVEIVADPEAALDPETLRALEEHFANRRPD</sequence>
<reference evidence="2" key="1">
    <citation type="submission" date="2020-05" db="EMBL/GenBank/DDBJ databases">
        <authorList>
            <person name="Chiriac C."/>
            <person name="Salcher M."/>
            <person name="Ghai R."/>
            <person name="Kavagutti S V."/>
        </authorList>
    </citation>
    <scope>NUCLEOTIDE SEQUENCE</scope>
</reference>
<keyword evidence="1" id="KW-0472">Membrane</keyword>
<feature type="transmembrane region" description="Helical" evidence="1">
    <location>
        <begin position="199"/>
        <end position="220"/>
    </location>
</feature>
<name>A0A6J7KMM3_9ZZZZ</name>
<dbReference type="AlphaFoldDB" id="A0A6J7KMM3"/>
<organism evidence="2">
    <name type="scientific">freshwater metagenome</name>
    <dbReference type="NCBI Taxonomy" id="449393"/>
    <lineage>
        <taxon>unclassified sequences</taxon>
        <taxon>metagenomes</taxon>
        <taxon>ecological metagenomes</taxon>
    </lineage>
</organism>
<evidence type="ECO:0000256" key="1">
    <source>
        <dbReference type="SAM" id="Phobius"/>
    </source>
</evidence>
<accession>A0A6J7KMM3</accession>
<evidence type="ECO:0000313" key="2">
    <source>
        <dbReference type="EMBL" id="CAB4955779.1"/>
    </source>
</evidence>
<protein>
    <submittedName>
        <fullName evidence="2">Unannotated protein</fullName>
    </submittedName>
</protein>
<keyword evidence="1" id="KW-1133">Transmembrane helix</keyword>
<keyword evidence="1" id="KW-0812">Transmembrane</keyword>
<gene>
    <name evidence="2" type="ORF">UFOPK3662_02859</name>
</gene>